<keyword evidence="2" id="KW-0378">Hydrolase</keyword>
<feature type="domain" description="Transglutaminase-like" evidence="1">
    <location>
        <begin position="176"/>
        <end position="247"/>
    </location>
</feature>
<name>A0A1I2D3F0_9RHOB</name>
<proteinExistence type="predicted"/>
<dbReference type="PANTHER" id="PTHR33490:SF7">
    <property type="entry name" value="BLR2979 PROTEIN"/>
    <property type="match status" value="1"/>
</dbReference>
<sequence length="293" mass="32085">MRYDLTLRIVYDYGGPAPTARHVMRIMPRQIAEEQIVEDVRLRVDPEPGEIAHRADFWGNPVTEMGFHAPVTRLEMQVRAQLERLTRPELLDLSPPLPRLGAEIAARRALSPEQPHHFLSPSPRVAPDMLITEFARQCLDPGMTVLAAVRAVGRALHGHMTFDAKATDVNTPPGAAFAARHGVCQDFTHVMIAGLRSVGIPAGYVSGFLRTDPPPGRKRLAGADAMHAWLRAWCGAEIGWIEYDPTNDVMVGSDHIVVAVGRDYSDVAPIKGTVRTAGRQASRHSVDLVPLGA</sequence>
<dbReference type="EMBL" id="FOMS01000015">
    <property type="protein sequence ID" value="SFE75024.1"/>
    <property type="molecule type" value="Genomic_DNA"/>
</dbReference>
<dbReference type="InterPro" id="IPR002931">
    <property type="entry name" value="Transglutaminase-like"/>
</dbReference>
<accession>A0A1I2D3F0</accession>
<evidence type="ECO:0000259" key="1">
    <source>
        <dbReference type="SMART" id="SM00460"/>
    </source>
</evidence>
<evidence type="ECO:0000313" key="3">
    <source>
        <dbReference type="Proteomes" id="UP000325289"/>
    </source>
</evidence>
<dbReference type="Pfam" id="PF08379">
    <property type="entry name" value="Bact_transglu_N"/>
    <property type="match status" value="1"/>
</dbReference>
<keyword evidence="2" id="KW-0645">Protease</keyword>
<protein>
    <submittedName>
        <fullName evidence="2">Transglutaminase-like enzyme, putative cysteine protease</fullName>
    </submittedName>
</protein>
<dbReference type="RefSeq" id="WP_149758067.1">
    <property type="nucleotide sequence ID" value="NZ_FOMS01000015.1"/>
</dbReference>
<evidence type="ECO:0000313" key="2">
    <source>
        <dbReference type="EMBL" id="SFE75024.1"/>
    </source>
</evidence>
<dbReference type="OrthoDB" id="9804023at2"/>
<dbReference type="SUPFAM" id="SSF54001">
    <property type="entry name" value="Cysteine proteinases"/>
    <property type="match status" value="1"/>
</dbReference>
<reference evidence="2 3" key="1">
    <citation type="submission" date="2016-10" db="EMBL/GenBank/DDBJ databases">
        <authorList>
            <person name="Varghese N."/>
            <person name="Submissions S."/>
        </authorList>
    </citation>
    <scope>NUCLEOTIDE SEQUENCE [LARGE SCALE GENOMIC DNA]</scope>
    <source>
        <strain evidence="3">YIM D21,KCTC 23444,ACCC 10710</strain>
    </source>
</reference>
<dbReference type="Proteomes" id="UP000325289">
    <property type="component" value="Unassembled WGS sequence"/>
</dbReference>
<keyword evidence="3" id="KW-1185">Reference proteome</keyword>
<dbReference type="Gene3D" id="3.10.620.30">
    <property type="match status" value="1"/>
</dbReference>
<dbReference type="PANTHER" id="PTHR33490">
    <property type="entry name" value="BLR5614 PROTEIN-RELATED"/>
    <property type="match status" value="1"/>
</dbReference>
<dbReference type="GO" id="GO:0006508">
    <property type="term" value="P:proteolysis"/>
    <property type="evidence" value="ECO:0007669"/>
    <property type="project" value="UniProtKB-KW"/>
</dbReference>
<gene>
    <name evidence="2" type="ORF">SAMN04515678_11551</name>
</gene>
<dbReference type="GO" id="GO:0008233">
    <property type="term" value="F:peptidase activity"/>
    <property type="evidence" value="ECO:0007669"/>
    <property type="project" value="UniProtKB-KW"/>
</dbReference>
<dbReference type="AlphaFoldDB" id="A0A1I2D3F0"/>
<dbReference type="SMART" id="SM00460">
    <property type="entry name" value="TGc"/>
    <property type="match status" value="1"/>
</dbReference>
<dbReference type="InterPro" id="IPR038765">
    <property type="entry name" value="Papain-like_cys_pep_sf"/>
</dbReference>
<organism evidence="2 3">
    <name type="scientific">Roseivivax sediminis</name>
    <dbReference type="NCBI Taxonomy" id="936889"/>
    <lineage>
        <taxon>Bacteria</taxon>
        <taxon>Pseudomonadati</taxon>
        <taxon>Pseudomonadota</taxon>
        <taxon>Alphaproteobacteria</taxon>
        <taxon>Rhodobacterales</taxon>
        <taxon>Roseobacteraceae</taxon>
        <taxon>Roseivivax</taxon>
    </lineage>
</organism>
<dbReference type="Pfam" id="PF01841">
    <property type="entry name" value="Transglut_core"/>
    <property type="match status" value="1"/>
</dbReference>
<dbReference type="InterPro" id="IPR013589">
    <property type="entry name" value="Bac_transglu_N"/>
</dbReference>